<organism evidence="2 3">
    <name type="scientific">Phenylobacterium zucineum (strain HLK1)</name>
    <dbReference type="NCBI Taxonomy" id="450851"/>
    <lineage>
        <taxon>Bacteria</taxon>
        <taxon>Pseudomonadati</taxon>
        <taxon>Pseudomonadota</taxon>
        <taxon>Alphaproteobacteria</taxon>
        <taxon>Caulobacterales</taxon>
        <taxon>Caulobacteraceae</taxon>
        <taxon>Phenylobacterium</taxon>
    </lineage>
</organism>
<evidence type="ECO:0000256" key="1">
    <source>
        <dbReference type="SAM" id="MobiDB-lite"/>
    </source>
</evidence>
<gene>
    <name evidence="2" type="ordered locus">PHZ_c1269</name>
</gene>
<evidence type="ECO:0000313" key="3">
    <source>
        <dbReference type="Proteomes" id="UP000001868"/>
    </source>
</evidence>
<evidence type="ECO:0008006" key="4">
    <source>
        <dbReference type="Google" id="ProtNLM"/>
    </source>
</evidence>
<dbReference type="KEGG" id="pzu:PHZ_c1269"/>
<dbReference type="InterPro" id="IPR030972">
    <property type="entry name" value="UrcA_uranyl"/>
</dbReference>
<dbReference type="NCBIfam" id="TIGR04433">
    <property type="entry name" value="UrcA_uranyl"/>
    <property type="match status" value="1"/>
</dbReference>
<dbReference type="HOGENOM" id="CLU_2118791_0_0_5"/>
<keyword evidence="3" id="KW-1185">Reference proteome</keyword>
<dbReference type="EMBL" id="CP000747">
    <property type="protein sequence ID" value="ACG77683.1"/>
    <property type="molecule type" value="Genomic_DNA"/>
</dbReference>
<dbReference type="AlphaFoldDB" id="B4R913"/>
<sequence>MLAAGLIAAPFATGGAAEARPLKASVVVAHADLDLSEADDVQALHKRIDRAVADVCGVPRRLLTHDTVIQRACAARARGDAEQQVERAVARAQAREQARDQARARIAGSPLGAP</sequence>
<feature type="compositionally biased region" description="Basic and acidic residues" evidence="1">
    <location>
        <begin position="93"/>
        <end position="103"/>
    </location>
</feature>
<dbReference type="STRING" id="450851.PHZ_c1269"/>
<evidence type="ECO:0000313" key="2">
    <source>
        <dbReference type="EMBL" id="ACG77683.1"/>
    </source>
</evidence>
<reference evidence="2 3" key="1">
    <citation type="journal article" date="2008" name="BMC Genomics">
        <title>Complete genome of Phenylobacterium zucineum - a novel facultative intracellular bacterium isolated from human erythroleukemia cell line K562.</title>
        <authorList>
            <person name="Luo Y."/>
            <person name="Xu X."/>
            <person name="Ding Z."/>
            <person name="Liu Z."/>
            <person name="Zhang B."/>
            <person name="Yan Z."/>
            <person name="Sun J."/>
            <person name="Hu S."/>
            <person name="Hu X."/>
        </authorList>
    </citation>
    <scope>NUCLEOTIDE SEQUENCE [LARGE SCALE GENOMIC DNA]</scope>
    <source>
        <strain evidence="2 3">HLK1</strain>
    </source>
</reference>
<proteinExistence type="predicted"/>
<name>B4R913_PHEZH</name>
<protein>
    <recommendedName>
        <fullName evidence="4">UrcA family protein</fullName>
    </recommendedName>
</protein>
<dbReference type="Proteomes" id="UP000001868">
    <property type="component" value="Chromosome"/>
</dbReference>
<accession>B4R913</accession>
<feature type="region of interest" description="Disordered" evidence="1">
    <location>
        <begin position="93"/>
        <end position="114"/>
    </location>
</feature>